<accession>A0A935JUL2</accession>
<proteinExistence type="predicted"/>
<sequence length="140" mass="15158">MSQNEMIVLTDVVLITAIVQRGTADRVVQAAQEAGAQGATIFHAHGTGVRQKRLGILGLTINAEKEVLYIVAPSDQADAIFERIFVCAKMDTPGMGILWMTQLEKMATYVPHEIAARFGLHGQQKMSALAHIGRAIDKSS</sequence>
<evidence type="ECO:0000313" key="1">
    <source>
        <dbReference type="EMBL" id="MBK7414052.1"/>
    </source>
</evidence>
<evidence type="ECO:0000313" key="2">
    <source>
        <dbReference type="Proteomes" id="UP000739411"/>
    </source>
</evidence>
<dbReference type="AlphaFoldDB" id="A0A935JUL2"/>
<protein>
    <submittedName>
        <fullName evidence="1">P-II family nitrogen regulator</fullName>
    </submittedName>
</protein>
<dbReference type="EMBL" id="JADJMS010000006">
    <property type="protein sequence ID" value="MBK7414052.1"/>
    <property type="molecule type" value="Genomic_DNA"/>
</dbReference>
<organism evidence="1 2">
    <name type="scientific">Candidatus Dechloromonas phosphorivorans</name>
    <dbReference type="NCBI Taxonomy" id="2899244"/>
    <lineage>
        <taxon>Bacteria</taxon>
        <taxon>Pseudomonadati</taxon>
        <taxon>Pseudomonadota</taxon>
        <taxon>Betaproteobacteria</taxon>
        <taxon>Rhodocyclales</taxon>
        <taxon>Azonexaceae</taxon>
        <taxon>Dechloromonas</taxon>
    </lineage>
</organism>
<dbReference type="SMART" id="SM00938">
    <property type="entry name" value="P-II"/>
    <property type="match status" value="1"/>
</dbReference>
<dbReference type="Pfam" id="PF00543">
    <property type="entry name" value="P-II"/>
    <property type="match status" value="1"/>
</dbReference>
<dbReference type="Gene3D" id="3.30.70.120">
    <property type="match status" value="1"/>
</dbReference>
<dbReference type="SUPFAM" id="SSF54913">
    <property type="entry name" value="GlnB-like"/>
    <property type="match status" value="1"/>
</dbReference>
<dbReference type="InterPro" id="IPR011322">
    <property type="entry name" value="N-reg_PII-like_a/b"/>
</dbReference>
<dbReference type="InterPro" id="IPR015867">
    <property type="entry name" value="N-reg_PII/ATP_PRibTrfase_C"/>
</dbReference>
<dbReference type="Proteomes" id="UP000739411">
    <property type="component" value="Unassembled WGS sequence"/>
</dbReference>
<reference evidence="1 2" key="1">
    <citation type="submission" date="2020-10" db="EMBL/GenBank/DDBJ databases">
        <title>Connecting structure to function with the recovery of over 1000 high-quality activated sludge metagenome-assembled genomes encoding full-length rRNA genes using long-read sequencing.</title>
        <authorList>
            <person name="Singleton C.M."/>
            <person name="Petriglieri F."/>
            <person name="Kristensen J.M."/>
            <person name="Kirkegaard R.H."/>
            <person name="Michaelsen T.Y."/>
            <person name="Andersen M.H."/>
            <person name="Karst S.M."/>
            <person name="Dueholm M.S."/>
            <person name="Nielsen P.H."/>
            <person name="Albertsen M."/>
        </authorList>
    </citation>
    <scope>NUCLEOTIDE SEQUENCE [LARGE SCALE GENOMIC DNA]</scope>
    <source>
        <strain evidence="1">EsbW_18-Q3-R4-48_BATAC.463</strain>
    </source>
</reference>
<comment type="caution">
    <text evidence="1">The sequence shown here is derived from an EMBL/GenBank/DDBJ whole genome shotgun (WGS) entry which is preliminary data.</text>
</comment>
<gene>
    <name evidence="1" type="ORF">IPJ38_01975</name>
</gene>
<dbReference type="GO" id="GO:0006808">
    <property type="term" value="P:regulation of nitrogen utilization"/>
    <property type="evidence" value="ECO:0007669"/>
    <property type="project" value="InterPro"/>
</dbReference>
<dbReference type="PROSITE" id="PS51343">
    <property type="entry name" value="PII_GLNB_DOM"/>
    <property type="match status" value="1"/>
</dbReference>
<name>A0A935JUL2_9RHOO</name>
<dbReference type="GO" id="GO:0030234">
    <property type="term" value="F:enzyme regulator activity"/>
    <property type="evidence" value="ECO:0007669"/>
    <property type="project" value="InterPro"/>
</dbReference>
<dbReference type="InterPro" id="IPR002187">
    <property type="entry name" value="N-reg_PII"/>
</dbReference>